<dbReference type="NCBIfam" id="TIGR00254">
    <property type="entry name" value="GGDEF"/>
    <property type="match status" value="1"/>
</dbReference>
<keyword evidence="5" id="KW-1185">Reference proteome</keyword>
<dbReference type="PANTHER" id="PTHR45138">
    <property type="entry name" value="REGULATORY COMPONENTS OF SENSORY TRANSDUCTION SYSTEM"/>
    <property type="match status" value="1"/>
</dbReference>
<comment type="catalytic activity">
    <reaction evidence="2">
        <text>2 GTP = 3',3'-c-di-GMP + 2 diphosphate</text>
        <dbReference type="Rhea" id="RHEA:24898"/>
        <dbReference type="ChEBI" id="CHEBI:33019"/>
        <dbReference type="ChEBI" id="CHEBI:37565"/>
        <dbReference type="ChEBI" id="CHEBI:58805"/>
        <dbReference type="EC" id="2.7.7.65"/>
    </reaction>
</comment>
<protein>
    <recommendedName>
        <fullName evidence="1">diguanylate cyclase</fullName>
        <ecNumber evidence="1">2.7.7.65</ecNumber>
    </recommendedName>
</protein>
<feature type="domain" description="GGDEF" evidence="3">
    <location>
        <begin position="209"/>
        <end position="341"/>
    </location>
</feature>
<name>A0A1H2JG49_9BACT</name>
<organism evidence="4 5">
    <name type="scientific">Desulfobacula phenolica</name>
    <dbReference type="NCBI Taxonomy" id="90732"/>
    <lineage>
        <taxon>Bacteria</taxon>
        <taxon>Pseudomonadati</taxon>
        <taxon>Thermodesulfobacteriota</taxon>
        <taxon>Desulfobacteria</taxon>
        <taxon>Desulfobacterales</taxon>
        <taxon>Desulfobacteraceae</taxon>
        <taxon>Desulfobacula</taxon>
    </lineage>
</organism>
<evidence type="ECO:0000259" key="3">
    <source>
        <dbReference type="PROSITE" id="PS50887"/>
    </source>
</evidence>
<dbReference type="EC" id="2.7.7.65" evidence="1"/>
<dbReference type="PROSITE" id="PS50887">
    <property type="entry name" value="GGDEF"/>
    <property type="match status" value="1"/>
</dbReference>
<reference evidence="5" key="1">
    <citation type="submission" date="2016-10" db="EMBL/GenBank/DDBJ databases">
        <authorList>
            <person name="Varghese N."/>
            <person name="Submissions S."/>
        </authorList>
    </citation>
    <scope>NUCLEOTIDE SEQUENCE [LARGE SCALE GENOMIC DNA]</scope>
    <source>
        <strain evidence="5">DSM 3384</strain>
    </source>
</reference>
<accession>A0A1H2JG49</accession>
<evidence type="ECO:0000313" key="4">
    <source>
        <dbReference type="EMBL" id="SDU55393.1"/>
    </source>
</evidence>
<dbReference type="RefSeq" id="WP_092237084.1">
    <property type="nucleotide sequence ID" value="NZ_FNLL01000012.1"/>
</dbReference>
<dbReference type="InterPro" id="IPR043128">
    <property type="entry name" value="Rev_trsase/Diguanyl_cyclase"/>
</dbReference>
<dbReference type="InterPro" id="IPR000160">
    <property type="entry name" value="GGDEF_dom"/>
</dbReference>
<dbReference type="InterPro" id="IPR029787">
    <property type="entry name" value="Nucleotide_cyclase"/>
</dbReference>
<proteinExistence type="predicted"/>
<evidence type="ECO:0000256" key="2">
    <source>
        <dbReference type="ARBA" id="ARBA00034247"/>
    </source>
</evidence>
<gene>
    <name evidence="4" type="ORF">SAMN04487931_11257</name>
</gene>
<dbReference type="InterPro" id="IPR050469">
    <property type="entry name" value="Diguanylate_Cyclase"/>
</dbReference>
<dbReference type="CDD" id="cd01949">
    <property type="entry name" value="GGDEF"/>
    <property type="match status" value="1"/>
</dbReference>
<evidence type="ECO:0000313" key="5">
    <source>
        <dbReference type="Proteomes" id="UP000199608"/>
    </source>
</evidence>
<dbReference type="AlphaFoldDB" id="A0A1H2JG49"/>
<dbReference type="SUPFAM" id="SSF55073">
    <property type="entry name" value="Nucleotide cyclase"/>
    <property type="match status" value="1"/>
</dbReference>
<dbReference type="FunFam" id="3.30.70.270:FF:000001">
    <property type="entry name" value="Diguanylate cyclase domain protein"/>
    <property type="match status" value="1"/>
</dbReference>
<dbReference type="GO" id="GO:0052621">
    <property type="term" value="F:diguanylate cyclase activity"/>
    <property type="evidence" value="ECO:0007669"/>
    <property type="project" value="UniProtKB-EC"/>
</dbReference>
<dbReference type="SMART" id="SM00267">
    <property type="entry name" value="GGDEF"/>
    <property type="match status" value="1"/>
</dbReference>
<dbReference type="EMBL" id="FNLL01000012">
    <property type="protein sequence ID" value="SDU55393.1"/>
    <property type="molecule type" value="Genomic_DNA"/>
</dbReference>
<dbReference type="Gene3D" id="3.30.70.270">
    <property type="match status" value="1"/>
</dbReference>
<evidence type="ECO:0000256" key="1">
    <source>
        <dbReference type="ARBA" id="ARBA00012528"/>
    </source>
</evidence>
<dbReference type="PANTHER" id="PTHR45138:SF9">
    <property type="entry name" value="DIGUANYLATE CYCLASE DGCM-RELATED"/>
    <property type="match status" value="1"/>
</dbReference>
<dbReference type="Pfam" id="PF00990">
    <property type="entry name" value="GGDEF"/>
    <property type="match status" value="1"/>
</dbReference>
<dbReference type="Proteomes" id="UP000199608">
    <property type="component" value="Unassembled WGS sequence"/>
</dbReference>
<sequence length="354" mass="41103">MKQSLNRLSNKMTAVLSMIFKTAQKQADHKKLIHHIVELNKKQSSLEIISEVALCLKDILNYRLFAFVIKKENSVDIWLDPRMYKKSLENIVLKDFNIKNKESLNYLNHTFHDDEQEEKFDMKDLVFYELTDEDCYSRIYMLPQNQMYDHHDEVVNLILQGCSTALSRQIKMEQLRTAAVMDSLTGCYNRREFENQLKRNISRAVRHKNDLSVFMFDLDHFKNVNDTYGHLAGDKVLQEVTRIVKNNIRADDILARYGGEEFIVIMPETSKIKAMELADRLRIKISNKLIVHGDDTIKVTASFGVSELTKSADMTRIIQEADNMLYKAKLNGRNTVMPGLIKVVYNQKSAKAIL</sequence>